<dbReference type="Proteomes" id="UP000502260">
    <property type="component" value="Chromosome"/>
</dbReference>
<sequence>MSKQPETAWYAASQLAGLAGMPTTKPGVINMATRESWEKRPRAGRGGGWEYPLTCLPKETQAALFTQLIAAPSAAAAPALSAPVSHELKDWQRKSAEARAAIIAEVKRLAGMAGTEKAVQAVIALAENNELPEQLQRLVPVANAKAGSDGKRTLSRRSIYRWMAESEQGFAALAPRISEGMKVPAWAPALLGLYQQPQKPSLKKCLDDLPSVLQPGIPAPSYWAAQRFVDKMSKLDLERGRMGPRELKSVRAYVKRDTSQMWPGDAYTADGHTFDAEVAHPAHGRPFRPEITSVIDIGTRKSVGWSIDLAESTWAVLDALRNAVETGGIPAIFYVDNGSGYKNALMGDEATGFMARLGITISHSLPYNSQARGLIERSHQSLWVRGAKDLPTYMGAPMDREAKQSSFKITRSDIKKVGTSSLLMPWAEFTAWCQDQVDSYNNRPHRGLPKITDAEGKRRHQTPNEAWDAAISEGWNPVEVEANESADLFRPYKEVTTRRALVQLFSNSYFHRDLEHYHGEKVRVGYDIHDAQHVWVRDREGRLICVAEFEGNKRSYFPMSAIEQAAEKRAKGRIKRAEAKIEEAEAELAPPALIEHQVAEQLPTMDLRTLHADLRKLDAEELTAANVIEMPKSKPARPMWDTDAAKYRWLMNNREHMTQDDQGWLTWYRNTSEWEDLFGDIEMAAW</sequence>
<dbReference type="Gene3D" id="3.30.420.10">
    <property type="entry name" value="Ribonuclease H-like superfamily/Ribonuclease H"/>
    <property type="match status" value="1"/>
</dbReference>
<proteinExistence type="predicted"/>
<dbReference type="Pfam" id="PF09299">
    <property type="entry name" value="Mu-transpos_C"/>
    <property type="match status" value="1"/>
</dbReference>
<dbReference type="InterPro" id="IPR036388">
    <property type="entry name" value="WH-like_DNA-bd_sf"/>
</dbReference>
<organism evidence="3 4">
    <name type="scientific">Sulfurimicrobium lacus</name>
    <dbReference type="NCBI Taxonomy" id="2715678"/>
    <lineage>
        <taxon>Bacteria</taxon>
        <taxon>Pseudomonadati</taxon>
        <taxon>Pseudomonadota</taxon>
        <taxon>Betaproteobacteria</taxon>
        <taxon>Nitrosomonadales</taxon>
        <taxon>Sulfuricellaceae</taxon>
        <taxon>Sulfurimicrobium</taxon>
    </lineage>
</organism>
<name>A0A6F8VCI4_9PROT</name>
<dbReference type="Gene3D" id="2.30.30.130">
    <property type="entry name" value="Transposase, Mu, C-terminal"/>
    <property type="match status" value="1"/>
</dbReference>
<accession>A0A6F8VCI4</accession>
<protein>
    <submittedName>
        <fullName evidence="3">Transposase</fullName>
    </submittedName>
</protein>
<dbReference type="RefSeq" id="WP_173062173.1">
    <property type="nucleotide sequence ID" value="NZ_AP022853.1"/>
</dbReference>
<dbReference type="InterPro" id="IPR015378">
    <property type="entry name" value="Transposase-like_Mu_C"/>
</dbReference>
<dbReference type="SUPFAM" id="SSF53098">
    <property type="entry name" value="Ribonuclease H-like"/>
    <property type="match status" value="1"/>
</dbReference>
<dbReference type="GO" id="GO:0003677">
    <property type="term" value="F:DNA binding"/>
    <property type="evidence" value="ECO:0007669"/>
    <property type="project" value="InterPro"/>
</dbReference>
<dbReference type="SUPFAM" id="SSF46955">
    <property type="entry name" value="Putative DNA-binding domain"/>
    <property type="match status" value="1"/>
</dbReference>
<evidence type="ECO:0000259" key="2">
    <source>
        <dbReference type="PROSITE" id="PS51702"/>
    </source>
</evidence>
<feature type="domain" description="Integrase catalytic" evidence="1">
    <location>
        <begin position="259"/>
        <end position="382"/>
    </location>
</feature>
<dbReference type="InterPro" id="IPR001584">
    <property type="entry name" value="Integrase_cat-core"/>
</dbReference>
<evidence type="ECO:0000259" key="1">
    <source>
        <dbReference type="PROSITE" id="PS50994"/>
    </source>
</evidence>
<keyword evidence="4" id="KW-1185">Reference proteome</keyword>
<dbReference type="InterPro" id="IPR012337">
    <property type="entry name" value="RNaseH-like_sf"/>
</dbReference>
<dbReference type="AlphaFoldDB" id="A0A6F8VCI4"/>
<dbReference type="PROSITE" id="PS50994">
    <property type="entry name" value="INTEGRASE"/>
    <property type="match status" value="1"/>
</dbReference>
<dbReference type="GO" id="GO:0015074">
    <property type="term" value="P:DNA integration"/>
    <property type="evidence" value="ECO:0007669"/>
    <property type="project" value="InterPro"/>
</dbReference>
<dbReference type="EMBL" id="AP022853">
    <property type="protein sequence ID" value="BCB26449.1"/>
    <property type="molecule type" value="Genomic_DNA"/>
</dbReference>
<dbReference type="InterPro" id="IPR003314">
    <property type="entry name" value="Mu-type_HTH"/>
</dbReference>
<feature type="domain" description="HTH Mu-type" evidence="2">
    <location>
        <begin position="6"/>
        <end position="72"/>
    </location>
</feature>
<gene>
    <name evidence="3" type="ORF">SKTS_13350</name>
</gene>
<dbReference type="KEGG" id="slac:SKTS_13350"/>
<dbReference type="Gene3D" id="1.10.10.10">
    <property type="entry name" value="Winged helix-like DNA-binding domain superfamily/Winged helix DNA-binding domain"/>
    <property type="match status" value="1"/>
</dbReference>
<dbReference type="SUPFAM" id="SSF50610">
    <property type="entry name" value="mu transposase, C-terminal domain"/>
    <property type="match status" value="1"/>
</dbReference>
<dbReference type="InterPro" id="IPR009061">
    <property type="entry name" value="DNA-bd_dom_put_sf"/>
</dbReference>
<dbReference type="InterPro" id="IPR009004">
    <property type="entry name" value="Transposase_Mu_C"/>
</dbReference>
<dbReference type="PROSITE" id="PS51702">
    <property type="entry name" value="HTH_MU"/>
    <property type="match status" value="1"/>
</dbReference>
<evidence type="ECO:0000313" key="4">
    <source>
        <dbReference type="Proteomes" id="UP000502260"/>
    </source>
</evidence>
<reference evidence="4" key="1">
    <citation type="submission" date="2020-03" db="EMBL/GenBank/DDBJ databases">
        <title>Complete genome sequence of sulfur-oxidizing bacterium skT11.</title>
        <authorList>
            <person name="Kanda M."/>
            <person name="Kojima H."/>
            <person name="Fukui M."/>
        </authorList>
    </citation>
    <scope>NUCLEOTIDE SEQUENCE [LARGE SCALE GENOMIC DNA]</scope>
    <source>
        <strain evidence="4">skT11</strain>
    </source>
</reference>
<dbReference type="Pfam" id="PF02316">
    <property type="entry name" value="HTH_Tnp_Mu_1"/>
    <property type="match status" value="1"/>
</dbReference>
<dbReference type="InterPro" id="IPR036397">
    <property type="entry name" value="RNaseH_sf"/>
</dbReference>
<dbReference type="Pfam" id="PF00665">
    <property type="entry name" value="rve"/>
    <property type="match status" value="1"/>
</dbReference>
<evidence type="ECO:0000313" key="3">
    <source>
        <dbReference type="EMBL" id="BCB26449.1"/>
    </source>
</evidence>